<evidence type="ECO:0000256" key="9">
    <source>
        <dbReference type="ARBA" id="ARBA00038929"/>
    </source>
</evidence>
<evidence type="ECO:0000256" key="6">
    <source>
        <dbReference type="ARBA" id="ARBA00023295"/>
    </source>
</evidence>
<dbReference type="AlphaFoldDB" id="A0AAN6QSR2"/>
<feature type="domain" description="Glycoside hydrolase family 5" evidence="12">
    <location>
        <begin position="172"/>
        <end position="466"/>
    </location>
</feature>
<keyword evidence="3" id="KW-0964">Secreted</keyword>
<evidence type="ECO:0000256" key="4">
    <source>
        <dbReference type="ARBA" id="ARBA00022729"/>
    </source>
</evidence>
<dbReference type="Proteomes" id="UP001168146">
    <property type="component" value="Unassembled WGS sequence"/>
</dbReference>
<keyword evidence="15" id="KW-1185">Reference proteome</keyword>
<protein>
    <recommendedName>
        <fullName evidence="9">glucan 1,3-beta-glucosidase</fullName>
        <ecNumber evidence="9">3.2.1.58</ecNumber>
    </recommendedName>
</protein>
<reference evidence="14" key="2">
    <citation type="submission" date="2023-06" db="EMBL/GenBank/DDBJ databases">
        <title>Black Yeasts Isolated from many extreme environments.</title>
        <authorList>
            <person name="Coleine C."/>
            <person name="Stajich J.E."/>
            <person name="Selbmann L."/>
        </authorList>
    </citation>
    <scope>NUCLEOTIDE SEQUENCE</scope>
    <source>
        <strain evidence="14">CCFEE 5200</strain>
    </source>
</reference>
<feature type="chain" id="PRO_5044710518" description="glucan 1,3-beta-glucosidase" evidence="11">
    <location>
        <begin position="23"/>
        <end position="500"/>
    </location>
</feature>
<accession>A0AAN6QSR2</accession>
<dbReference type="Pfam" id="PF00150">
    <property type="entry name" value="Cellulase"/>
    <property type="match status" value="1"/>
</dbReference>
<evidence type="ECO:0000256" key="3">
    <source>
        <dbReference type="ARBA" id="ARBA00022525"/>
    </source>
</evidence>
<keyword evidence="7" id="KW-0961">Cell wall biogenesis/degradation</keyword>
<keyword evidence="5 10" id="KW-0378">Hydrolase</keyword>
<evidence type="ECO:0000313" key="15">
    <source>
        <dbReference type="Proteomes" id="UP001175353"/>
    </source>
</evidence>
<evidence type="ECO:0000313" key="13">
    <source>
        <dbReference type="EMBL" id="KAK0317228.1"/>
    </source>
</evidence>
<dbReference type="GO" id="GO:0005576">
    <property type="term" value="C:extracellular region"/>
    <property type="evidence" value="ECO:0007669"/>
    <property type="project" value="UniProtKB-SubCell"/>
</dbReference>
<evidence type="ECO:0000256" key="2">
    <source>
        <dbReference type="ARBA" id="ARBA00005641"/>
    </source>
</evidence>
<keyword evidence="4 11" id="KW-0732">Signal</keyword>
<proteinExistence type="inferred from homology"/>
<evidence type="ECO:0000256" key="10">
    <source>
        <dbReference type="RuleBase" id="RU361153"/>
    </source>
</evidence>
<comment type="catalytic activity">
    <reaction evidence="8">
        <text>Successive hydrolysis of beta-D-glucose units from the non-reducing ends of (1-&gt;3)-beta-D-glucans, releasing alpha-glucose.</text>
        <dbReference type="EC" id="3.2.1.58"/>
    </reaction>
</comment>
<dbReference type="GO" id="GO:0009986">
    <property type="term" value="C:cell surface"/>
    <property type="evidence" value="ECO:0007669"/>
    <property type="project" value="TreeGrafter"/>
</dbReference>
<name>A0AAN6QSR2_9PEZI</name>
<dbReference type="GO" id="GO:0004338">
    <property type="term" value="F:glucan exo-1,3-beta-glucosidase activity"/>
    <property type="evidence" value="ECO:0007669"/>
    <property type="project" value="UniProtKB-EC"/>
</dbReference>
<reference evidence="13" key="1">
    <citation type="submission" date="2021-12" db="EMBL/GenBank/DDBJ databases">
        <title>Black yeast isolated from Biological Soil Crust.</title>
        <authorList>
            <person name="Kurbessoian T."/>
        </authorList>
    </citation>
    <scope>NUCLEOTIDE SEQUENCE</scope>
    <source>
        <strain evidence="13">CCFEE 5208</strain>
    </source>
</reference>
<evidence type="ECO:0000256" key="5">
    <source>
        <dbReference type="ARBA" id="ARBA00022801"/>
    </source>
</evidence>
<dbReference type="EC" id="3.2.1.58" evidence="9"/>
<sequence length="500" mass="53766">MSGMHSFAAWTALALLASTIDARPQVHRHRRPHGQGTASADDLYTAVATPTATATNFPSLSIEPSQYSLSSTAPYGFTASGFAAAPTITPSRGQPYANASSTAIPSHALSSPYPLDETNSTSAVSSRYPANFRGVNLGSWLVLESWMTPDVFQGTDAVDQWTFDSTDGTEAKLHQHWSTYITEGDFQNMSSWGINAVRIPIGYWAYNNSGTPYITGADAYLEKALGWARQNGIWVMIDCHGSPGSQNGAEHSGHAGAVSWQSDDNLQLSIDILQTIAKKYGAMQYADVVMGIELVNEPKIGSDANSLATTQAWAAQAYHAVRATAENKALYVLHHDGFTGVQSWVSVGAGLNSNISSSSSSGDQGTFALDLHLYQNQDAVDKSLTLDQHIAKACAYPTTDPLLPSNTSTATLPLFVGEFSAQINITNTTDGIWTPDLVDGTRKFFEAQMDAFEHSSRGWFVWSLKQGGDTGAWSLEAIMENVYGSDVISKRKYPGICPFG</sequence>
<comment type="subcellular location">
    <subcellularLocation>
        <location evidence="1">Secreted</location>
    </subcellularLocation>
</comment>
<dbReference type="GO" id="GO:0071555">
    <property type="term" value="P:cell wall organization"/>
    <property type="evidence" value="ECO:0007669"/>
    <property type="project" value="UniProtKB-KW"/>
</dbReference>
<evidence type="ECO:0000259" key="12">
    <source>
        <dbReference type="Pfam" id="PF00150"/>
    </source>
</evidence>
<gene>
    <name evidence="13" type="ORF">LTR82_011829</name>
    <name evidence="14" type="ORF">LTR91_010639</name>
</gene>
<keyword evidence="6 10" id="KW-0326">Glycosidase</keyword>
<dbReference type="InterPro" id="IPR001547">
    <property type="entry name" value="Glyco_hydro_5"/>
</dbReference>
<evidence type="ECO:0000256" key="7">
    <source>
        <dbReference type="ARBA" id="ARBA00023316"/>
    </source>
</evidence>
<comment type="caution">
    <text evidence="14">The sequence shown here is derived from an EMBL/GenBank/DDBJ whole genome shotgun (WGS) entry which is preliminary data.</text>
</comment>
<feature type="signal peptide" evidence="11">
    <location>
        <begin position="1"/>
        <end position="22"/>
    </location>
</feature>
<comment type="similarity">
    <text evidence="2 10">Belongs to the glycosyl hydrolase 5 (cellulase A) family.</text>
</comment>
<dbReference type="GO" id="GO:0009251">
    <property type="term" value="P:glucan catabolic process"/>
    <property type="evidence" value="ECO:0007669"/>
    <property type="project" value="TreeGrafter"/>
</dbReference>
<dbReference type="SUPFAM" id="SSF51445">
    <property type="entry name" value="(Trans)glycosidases"/>
    <property type="match status" value="1"/>
</dbReference>
<dbReference type="Proteomes" id="UP001175353">
    <property type="component" value="Unassembled WGS sequence"/>
</dbReference>
<dbReference type="EMBL" id="JASUXU010000045">
    <property type="protein sequence ID" value="KAK0317228.1"/>
    <property type="molecule type" value="Genomic_DNA"/>
</dbReference>
<dbReference type="InterPro" id="IPR017853">
    <property type="entry name" value="GH"/>
</dbReference>
<dbReference type="InterPro" id="IPR050386">
    <property type="entry name" value="Glycosyl_hydrolase_5"/>
</dbReference>
<dbReference type="PANTHER" id="PTHR31297:SF1">
    <property type="entry name" value="GLUCAN 1,3-BETA-GLUCOSIDASE I_II-RELATED"/>
    <property type="match status" value="1"/>
</dbReference>
<evidence type="ECO:0000313" key="14">
    <source>
        <dbReference type="EMBL" id="KAK0985217.1"/>
    </source>
</evidence>
<evidence type="ECO:0000256" key="1">
    <source>
        <dbReference type="ARBA" id="ARBA00004613"/>
    </source>
</evidence>
<organism evidence="14 15">
    <name type="scientific">Friedmanniomyces endolithicus</name>
    <dbReference type="NCBI Taxonomy" id="329885"/>
    <lineage>
        <taxon>Eukaryota</taxon>
        <taxon>Fungi</taxon>
        <taxon>Dikarya</taxon>
        <taxon>Ascomycota</taxon>
        <taxon>Pezizomycotina</taxon>
        <taxon>Dothideomycetes</taxon>
        <taxon>Dothideomycetidae</taxon>
        <taxon>Mycosphaerellales</taxon>
        <taxon>Teratosphaeriaceae</taxon>
        <taxon>Friedmanniomyces</taxon>
    </lineage>
</organism>
<evidence type="ECO:0000256" key="11">
    <source>
        <dbReference type="SAM" id="SignalP"/>
    </source>
</evidence>
<evidence type="ECO:0000256" key="8">
    <source>
        <dbReference type="ARBA" id="ARBA00036824"/>
    </source>
</evidence>
<dbReference type="Gene3D" id="3.20.20.80">
    <property type="entry name" value="Glycosidases"/>
    <property type="match status" value="1"/>
</dbReference>
<dbReference type="EMBL" id="JAUJLE010000093">
    <property type="protein sequence ID" value="KAK0985217.1"/>
    <property type="molecule type" value="Genomic_DNA"/>
</dbReference>
<dbReference type="PANTHER" id="PTHR31297">
    <property type="entry name" value="GLUCAN ENDO-1,6-BETA-GLUCOSIDASE B"/>
    <property type="match status" value="1"/>
</dbReference>